<dbReference type="Pfam" id="PF03081">
    <property type="entry name" value="Exo70_C"/>
    <property type="match status" value="1"/>
</dbReference>
<evidence type="ECO:0000256" key="3">
    <source>
        <dbReference type="ARBA" id="ARBA00022483"/>
    </source>
</evidence>
<feature type="transmembrane region" description="Helical" evidence="5">
    <location>
        <begin position="607"/>
        <end position="626"/>
    </location>
</feature>
<dbReference type="InterPro" id="IPR004140">
    <property type="entry name" value="Exo70"/>
</dbReference>
<dbReference type="Gene3D" id="1.20.1280.170">
    <property type="entry name" value="Exocyst complex component Exo70"/>
    <property type="match status" value="1"/>
</dbReference>
<keyword evidence="5" id="KW-0812">Transmembrane</keyword>
<dbReference type="PANTHER" id="PTHR12542">
    <property type="entry name" value="EXOCYST COMPLEX PROTEIN EXO70"/>
    <property type="match status" value="1"/>
</dbReference>
<sequence length="716" mass="81278">MVQAGNQQQLLRIYRDTRSSVMDASLRKLGVEKLSKEDVRKMQWEVLEAKIEKWVLNIRIAVEVLFVGERRVCDQIFEGFDTLRDQCFAECIASSVSMLLSFGDAIARSKRSPEKLFVLLDMYKIMRELLSEIEVVFGGKACNEIRESTFGLTKRLAQTAQETFDDFEEAVEKDAKKTAVLDGTVHPLTIYVINYVKFLFDYQSTLEQLFQEFESSGETSSQLATMTMRIMQALQTNLDGKSKQFRDPALMHLFLMNNIHYMVRFWRRSEAKYLLGDDWVQRYRRVVQQHANQYRRNAWSKILQCLSTQGLTSSSVGGGSAVSGEGGSGASRGLIRDRFKTFNIQFEELHQKQSQWIVHDSELREALRLAVAQVLLPAYRSFIKRFGPLVESGKNPQKYIRYTAADLERMLGEFFEGKTSNEPTFRNPNNVRRRRKRIVVDALKSVWTGAFSASAREHNNVDMAQQREPLLTGEFERGNDLIGGGIEIPRDTPDDQDELKKLEGSKSRDMVDDFESGWTGAVSASAREQNNVEMAQQQEPLLTGECEQAIDLTGGGIELPDDQDELKKLEGSKSRDMVDFLKSGWTLLLTSLIIEIASAVFDQLGYALVGMVLAFVALLVATADLIHLARKERMSLLPIFHRPSTRTLAPGKPVGTIVEYFGLVGAVWQCFYSTVEYAYARQKRDNPIKMSLLPFIFLSCVVISKLIKTEFIDESA</sequence>
<keyword evidence="8" id="KW-1185">Reference proteome</keyword>
<evidence type="ECO:0000256" key="2">
    <source>
        <dbReference type="ARBA" id="ARBA00022448"/>
    </source>
</evidence>
<dbReference type="SUPFAM" id="SSF74788">
    <property type="entry name" value="Cullin repeat-like"/>
    <property type="match status" value="1"/>
</dbReference>
<dbReference type="OrthoDB" id="1905256at2759"/>
<evidence type="ECO:0000313" key="7">
    <source>
        <dbReference type="EMBL" id="KAJ6744529.1"/>
    </source>
</evidence>
<reference evidence="7" key="2">
    <citation type="journal article" date="2023" name="Int. J. Mol. Sci.">
        <title>De Novo Assembly and Annotation of 11 Diverse Shrub Willow (Salix) Genomes Reveals Novel Gene Organization in Sex-Linked Regions.</title>
        <authorList>
            <person name="Hyden B."/>
            <person name="Feng K."/>
            <person name="Yates T.B."/>
            <person name="Jawdy S."/>
            <person name="Cereghino C."/>
            <person name="Smart L.B."/>
            <person name="Muchero W."/>
        </authorList>
    </citation>
    <scope>NUCLEOTIDE SEQUENCE</scope>
    <source>
        <tissue evidence="7">Shoot tip</tissue>
    </source>
</reference>
<dbReference type="GO" id="GO:0015031">
    <property type="term" value="P:protein transport"/>
    <property type="evidence" value="ECO:0007669"/>
    <property type="project" value="UniProtKB-KW"/>
</dbReference>
<evidence type="ECO:0000259" key="6">
    <source>
        <dbReference type="Pfam" id="PF03081"/>
    </source>
</evidence>
<dbReference type="GO" id="GO:0006887">
    <property type="term" value="P:exocytosis"/>
    <property type="evidence" value="ECO:0007669"/>
    <property type="project" value="UniProtKB-KW"/>
</dbReference>
<keyword evidence="2 4" id="KW-0813">Transport</keyword>
<keyword evidence="5" id="KW-0472">Membrane</keyword>
<accession>A0A9Q0V9B3</accession>
<feature type="transmembrane region" description="Helical" evidence="5">
    <location>
        <begin position="583"/>
        <end position="601"/>
    </location>
</feature>
<gene>
    <name evidence="7" type="ORF">OIU79_030797</name>
</gene>
<dbReference type="Proteomes" id="UP001151532">
    <property type="component" value="Chromosome 19"/>
</dbReference>
<evidence type="ECO:0000256" key="4">
    <source>
        <dbReference type="RuleBase" id="RU365026"/>
    </source>
</evidence>
<proteinExistence type="inferred from homology"/>
<dbReference type="PANTHER" id="PTHR12542:SF41">
    <property type="entry name" value="EXOCYST COMPLEX COMPONENT 7"/>
    <property type="match status" value="1"/>
</dbReference>
<keyword evidence="3 4" id="KW-0268">Exocytosis</keyword>
<dbReference type="InterPro" id="IPR016159">
    <property type="entry name" value="Cullin_repeat-like_dom_sf"/>
</dbReference>
<evidence type="ECO:0000313" key="8">
    <source>
        <dbReference type="Proteomes" id="UP001151532"/>
    </source>
</evidence>
<keyword evidence="4" id="KW-0653">Protein transport</keyword>
<comment type="function">
    <text evidence="4">Component of the exocyst complex.</text>
</comment>
<evidence type="ECO:0000256" key="1">
    <source>
        <dbReference type="ARBA" id="ARBA00006756"/>
    </source>
</evidence>
<feature type="domain" description="Exocyst complex subunit Exo70 C-terminal" evidence="6">
    <location>
        <begin position="53"/>
        <end position="412"/>
    </location>
</feature>
<keyword evidence="5" id="KW-1133">Transmembrane helix</keyword>
<dbReference type="GO" id="GO:0005546">
    <property type="term" value="F:phosphatidylinositol-4,5-bisphosphate binding"/>
    <property type="evidence" value="ECO:0007669"/>
    <property type="project" value="InterPro"/>
</dbReference>
<protein>
    <recommendedName>
        <fullName evidence="4">Exocyst subunit Exo70 family protein</fullName>
    </recommendedName>
</protein>
<comment type="caution">
    <text evidence="7">The sequence shown here is derived from an EMBL/GenBank/DDBJ whole genome shotgun (WGS) entry which is preliminary data.</text>
</comment>
<reference evidence="7" key="1">
    <citation type="submission" date="2022-11" db="EMBL/GenBank/DDBJ databases">
        <authorList>
            <person name="Hyden B.L."/>
            <person name="Feng K."/>
            <person name="Yates T."/>
            <person name="Jawdy S."/>
            <person name="Smart L.B."/>
            <person name="Muchero W."/>
        </authorList>
    </citation>
    <scope>NUCLEOTIDE SEQUENCE</scope>
    <source>
        <tissue evidence="7">Shoot tip</tissue>
    </source>
</reference>
<name>A0A9Q0V9B3_SALPP</name>
<comment type="similarity">
    <text evidence="1 4">Belongs to the EXO70 family.</text>
</comment>
<dbReference type="GO" id="GO:0000145">
    <property type="term" value="C:exocyst"/>
    <property type="evidence" value="ECO:0007669"/>
    <property type="project" value="InterPro"/>
</dbReference>
<organism evidence="7 8">
    <name type="scientific">Salix purpurea</name>
    <name type="common">Purple osier willow</name>
    <dbReference type="NCBI Taxonomy" id="77065"/>
    <lineage>
        <taxon>Eukaryota</taxon>
        <taxon>Viridiplantae</taxon>
        <taxon>Streptophyta</taxon>
        <taxon>Embryophyta</taxon>
        <taxon>Tracheophyta</taxon>
        <taxon>Spermatophyta</taxon>
        <taxon>Magnoliopsida</taxon>
        <taxon>eudicotyledons</taxon>
        <taxon>Gunneridae</taxon>
        <taxon>Pentapetalae</taxon>
        <taxon>rosids</taxon>
        <taxon>fabids</taxon>
        <taxon>Malpighiales</taxon>
        <taxon>Salicaceae</taxon>
        <taxon>Saliceae</taxon>
        <taxon>Salix</taxon>
    </lineage>
</organism>
<dbReference type="EMBL" id="JAPFFK010000009">
    <property type="protein sequence ID" value="KAJ6744529.1"/>
    <property type="molecule type" value="Genomic_DNA"/>
</dbReference>
<dbReference type="AlphaFoldDB" id="A0A9Q0V9B3"/>
<dbReference type="InterPro" id="IPR046364">
    <property type="entry name" value="Exo70_C"/>
</dbReference>
<evidence type="ECO:0000256" key="5">
    <source>
        <dbReference type="SAM" id="Phobius"/>
    </source>
</evidence>